<sequence length="622" mass="70348">MWICKIIAFTQGLRIGQGLQISKFITGQQSRAVRGNELIWWFIFLLKGVFALPICTNQPSIKDYAVLSALLPLHSGDDCSETQIRGIQQLAALEYGLNKVNADLSEYGDLKISLQILDTCNNPNRAVKATMKGLVSADQTCIKSPLFLGYIGPDDLESFINVHKITFLLNKTHVLPYKIDLKEKPANVFFIGTDQTGIRAKAILTMLSNLGWENYVSVVEDSIQTTNLLDLLVDLSDGKICPVGKPIMLPKSENGYTTVYKEIIESQVHSSVDGILILVEKPEALKPLLKILSNSANSQKSPFVIYIISVGLKLWDFPRSDNLKIIVMQEATEFTVKNDIKQYFNDSLLISYHEQTRTYKRSCNHNPMCLDSLEDELDSTVIPITYAVHLFANTLKMSIDQKCKYNLDSPGICRNLQSMPPMEWASLLRTQSTIMNGPEGPKRVRFQMEIPHHVSVYMWNTVTRQFDMIATITNGDRLSFVKNVFLPASIRSNRSDRSAFCQSHKIKQTKPPTTTSVEDATDSKEDDWSPIWQFLPSVEKNQHTKSTYQGIVVMLCIGFGFLIFMIVTMRILYNIFKFKQGNDESSNRRRNKSAKAPKPRRTSSVTSRRLSRVSSIISTRSR</sequence>
<keyword evidence="3 7" id="KW-1133">Transmembrane helix</keyword>
<dbReference type="Gene3D" id="3.40.50.2300">
    <property type="match status" value="2"/>
</dbReference>
<keyword evidence="2 7" id="KW-0812">Transmembrane</keyword>
<dbReference type="InterPro" id="IPR028082">
    <property type="entry name" value="Peripla_BP_I"/>
</dbReference>
<evidence type="ECO:0000256" key="5">
    <source>
        <dbReference type="ARBA" id="ARBA00023180"/>
    </source>
</evidence>
<dbReference type="GO" id="GO:0016020">
    <property type="term" value="C:membrane"/>
    <property type="evidence" value="ECO:0007669"/>
    <property type="project" value="UniProtKB-SubCell"/>
</dbReference>
<feature type="region of interest" description="Disordered" evidence="6">
    <location>
        <begin position="501"/>
        <end position="524"/>
    </location>
</feature>
<evidence type="ECO:0000313" key="9">
    <source>
        <dbReference type="EMBL" id="KAE9530634.1"/>
    </source>
</evidence>
<keyword evidence="5" id="KW-0325">Glycoprotein</keyword>
<evidence type="ECO:0000313" key="10">
    <source>
        <dbReference type="Proteomes" id="UP000475862"/>
    </source>
</evidence>
<organism evidence="9 10">
    <name type="scientific">Aphis glycines</name>
    <name type="common">Soybean aphid</name>
    <dbReference type="NCBI Taxonomy" id="307491"/>
    <lineage>
        <taxon>Eukaryota</taxon>
        <taxon>Metazoa</taxon>
        <taxon>Ecdysozoa</taxon>
        <taxon>Arthropoda</taxon>
        <taxon>Hexapoda</taxon>
        <taxon>Insecta</taxon>
        <taxon>Pterygota</taxon>
        <taxon>Neoptera</taxon>
        <taxon>Paraneoptera</taxon>
        <taxon>Hemiptera</taxon>
        <taxon>Sternorrhyncha</taxon>
        <taxon>Aphidomorpha</taxon>
        <taxon>Aphidoidea</taxon>
        <taxon>Aphididae</taxon>
        <taxon>Aphidini</taxon>
        <taxon>Aphis</taxon>
        <taxon>Aphis</taxon>
    </lineage>
</organism>
<dbReference type="InterPro" id="IPR050726">
    <property type="entry name" value="mGluR"/>
</dbReference>
<dbReference type="Pfam" id="PF01094">
    <property type="entry name" value="ANF_receptor"/>
    <property type="match status" value="1"/>
</dbReference>
<feature type="compositionally biased region" description="Low complexity" evidence="6">
    <location>
        <begin position="602"/>
        <end position="622"/>
    </location>
</feature>
<gene>
    <name evidence="9" type="ORF">AGLY_011096</name>
</gene>
<protein>
    <recommendedName>
        <fullName evidence="8">Receptor ligand binding region domain-containing protein</fullName>
    </recommendedName>
</protein>
<evidence type="ECO:0000256" key="4">
    <source>
        <dbReference type="ARBA" id="ARBA00023136"/>
    </source>
</evidence>
<dbReference type="OrthoDB" id="6586065at2759"/>
<evidence type="ECO:0000256" key="1">
    <source>
        <dbReference type="ARBA" id="ARBA00004370"/>
    </source>
</evidence>
<feature type="compositionally biased region" description="Basic residues" evidence="6">
    <location>
        <begin position="588"/>
        <end position="601"/>
    </location>
</feature>
<evidence type="ECO:0000256" key="3">
    <source>
        <dbReference type="ARBA" id="ARBA00022989"/>
    </source>
</evidence>
<dbReference type="AlphaFoldDB" id="A0A6G0TDT1"/>
<dbReference type="EMBL" id="VYZN01000042">
    <property type="protein sequence ID" value="KAE9530634.1"/>
    <property type="molecule type" value="Genomic_DNA"/>
</dbReference>
<keyword evidence="10" id="KW-1185">Reference proteome</keyword>
<dbReference type="Proteomes" id="UP000475862">
    <property type="component" value="Unassembled WGS sequence"/>
</dbReference>
<feature type="transmembrane region" description="Helical" evidence="7">
    <location>
        <begin position="551"/>
        <end position="573"/>
    </location>
</feature>
<evidence type="ECO:0000256" key="2">
    <source>
        <dbReference type="ARBA" id="ARBA00022692"/>
    </source>
</evidence>
<name>A0A6G0TDT1_APHGL</name>
<dbReference type="InterPro" id="IPR001828">
    <property type="entry name" value="ANF_lig-bd_rcpt"/>
</dbReference>
<evidence type="ECO:0000256" key="7">
    <source>
        <dbReference type="SAM" id="Phobius"/>
    </source>
</evidence>
<keyword evidence="4 7" id="KW-0472">Membrane</keyword>
<feature type="region of interest" description="Disordered" evidence="6">
    <location>
        <begin position="582"/>
        <end position="622"/>
    </location>
</feature>
<feature type="domain" description="Receptor ligand binding region" evidence="8">
    <location>
        <begin position="90"/>
        <end position="433"/>
    </location>
</feature>
<reference evidence="9 10" key="1">
    <citation type="submission" date="2019-08" db="EMBL/GenBank/DDBJ databases">
        <title>The genome of the soybean aphid Biotype 1, its phylome, world population structure and adaptation to the North American continent.</title>
        <authorList>
            <person name="Giordano R."/>
            <person name="Donthu R.K."/>
            <person name="Hernandez A.G."/>
            <person name="Wright C.L."/>
            <person name="Zimin A.V."/>
        </authorList>
    </citation>
    <scope>NUCLEOTIDE SEQUENCE [LARGE SCALE GENOMIC DNA]</scope>
    <source>
        <tissue evidence="9">Whole aphids</tissue>
    </source>
</reference>
<dbReference type="PANTHER" id="PTHR24060">
    <property type="entry name" value="METABOTROPIC GLUTAMATE RECEPTOR"/>
    <property type="match status" value="1"/>
</dbReference>
<evidence type="ECO:0000259" key="8">
    <source>
        <dbReference type="Pfam" id="PF01094"/>
    </source>
</evidence>
<comment type="subcellular location">
    <subcellularLocation>
        <location evidence="1">Membrane</location>
    </subcellularLocation>
</comment>
<dbReference type="SUPFAM" id="SSF53822">
    <property type="entry name" value="Periplasmic binding protein-like I"/>
    <property type="match status" value="1"/>
</dbReference>
<accession>A0A6G0TDT1</accession>
<proteinExistence type="predicted"/>
<evidence type="ECO:0000256" key="6">
    <source>
        <dbReference type="SAM" id="MobiDB-lite"/>
    </source>
</evidence>
<comment type="caution">
    <text evidence="9">The sequence shown here is derived from an EMBL/GenBank/DDBJ whole genome shotgun (WGS) entry which is preliminary data.</text>
</comment>